<evidence type="ECO:0000256" key="6">
    <source>
        <dbReference type="ARBA" id="ARBA00022833"/>
    </source>
</evidence>
<evidence type="ECO:0000313" key="12">
    <source>
        <dbReference type="EMBL" id="HCT55877.1"/>
    </source>
</evidence>
<dbReference type="PROSITE" id="PS51160">
    <property type="entry name" value="ACYLPHOSPHATASE_3"/>
    <property type="match status" value="1"/>
</dbReference>
<dbReference type="PANTHER" id="PTHR42959:SF1">
    <property type="entry name" value="CARBAMOYLTRANSFERASE HYPF"/>
    <property type="match status" value="1"/>
</dbReference>
<dbReference type="GO" id="GO:0016743">
    <property type="term" value="F:carboxyl- or carbamoyltransferase activity"/>
    <property type="evidence" value="ECO:0007669"/>
    <property type="project" value="InterPro"/>
</dbReference>
<dbReference type="Proteomes" id="UP000264071">
    <property type="component" value="Unassembled WGS sequence"/>
</dbReference>
<feature type="compositionally biased region" description="Basic residues" evidence="9">
    <location>
        <begin position="60"/>
        <end position="69"/>
    </location>
</feature>
<feature type="active site" evidence="8">
    <location>
        <position position="173"/>
    </location>
</feature>
<dbReference type="Gene3D" id="3.30.420.40">
    <property type="match status" value="1"/>
</dbReference>
<dbReference type="InterPro" id="IPR036046">
    <property type="entry name" value="Acylphosphatase-like_dom_sf"/>
</dbReference>
<organism evidence="12 13">
    <name type="scientific">Gemmatimonas aurantiaca</name>
    <dbReference type="NCBI Taxonomy" id="173480"/>
    <lineage>
        <taxon>Bacteria</taxon>
        <taxon>Pseudomonadati</taxon>
        <taxon>Gemmatimonadota</taxon>
        <taxon>Gemmatimonadia</taxon>
        <taxon>Gemmatimonadales</taxon>
        <taxon>Gemmatimonadaceae</taxon>
        <taxon>Gemmatimonas</taxon>
    </lineage>
</organism>
<accession>A0A3D4V6C8</accession>
<dbReference type="InterPro" id="IPR051060">
    <property type="entry name" value="Carbamoyltrans_HypF-like"/>
</dbReference>
<dbReference type="EC" id="3.6.1.7" evidence="8"/>
<dbReference type="InterPro" id="IPR011125">
    <property type="entry name" value="Znf_HypF"/>
</dbReference>
<dbReference type="GO" id="GO:0003998">
    <property type="term" value="F:acylphosphatase activity"/>
    <property type="evidence" value="ECO:0007669"/>
    <property type="project" value="UniProtKB-EC"/>
</dbReference>
<evidence type="ECO:0000256" key="4">
    <source>
        <dbReference type="ARBA" id="ARBA00022723"/>
    </source>
</evidence>
<evidence type="ECO:0000259" key="11">
    <source>
        <dbReference type="PROSITE" id="PS51163"/>
    </source>
</evidence>
<dbReference type="Pfam" id="PF22521">
    <property type="entry name" value="HypF_C_2"/>
    <property type="match status" value="1"/>
</dbReference>
<dbReference type="UniPathway" id="UPA00335"/>
<keyword evidence="6" id="KW-0862">Zinc</keyword>
<dbReference type="Pfam" id="PF00708">
    <property type="entry name" value="Acylphosphatase"/>
    <property type="match status" value="1"/>
</dbReference>
<evidence type="ECO:0000256" key="2">
    <source>
        <dbReference type="ARBA" id="ARBA00008097"/>
    </source>
</evidence>
<feature type="domain" description="YrdC-like" evidence="11">
    <location>
        <begin position="381"/>
        <end position="567"/>
    </location>
</feature>
<dbReference type="PROSITE" id="PS00150">
    <property type="entry name" value="ACYLPHOSPHATASE_1"/>
    <property type="match status" value="1"/>
</dbReference>
<sequence length="999" mass="107438">MADTSASCTPTRASWGMRLITSPAAVSSPARRFISATLSATLSATTLARCRKPSNASATKARRSRRSSRRFSESMVFSSDRRASSCSWAALDAEGKAVPMQSLRKRDRGEVRLRYVPAPPSVMARSCYFQRGCPPTTLAHMAFPSAQTNSTTPIATTRVVVRLRGTVQGVGFRPFVHRLAIRLGARGEVRNVGDGVLVELEGEPGVIEQFLAALSREAPRAARIESMEVHAEQPQGVKGFRIAGSRTHDEAMPGNGKVLAFARVAAVPPDLATCSDCWREFHNPADRRYRYPFLNCTQCGPRFTIVIGVPYDRALTTMRRFTMCVACQREYDDPTHRRFHAEPNACADCGPQVAWSVVRRADTDMREPALPVVHATDARNENALRAALTVLRAGGIVAAKGIGGYHLLCDARNADAVARLRLRKDRPHKPLAVLVDTLSTLRTFADVRASAVVSLESPAHPIVLVPTSKGAAQPLAHNVAPGLDSVGVMLPAFPLHALLAADGPLVCTSGNLSDEPIAWRDVDALRRLAVLADGFLTHNREIVLPCDDSVVSIGDDGHEQPVRRSRGYAPYPIPVAASLPASIRASASVLAVGAELKSTAAWLAADQVTLSSHIGDVGSPETLEALTLATGQLEAMHHGRADVIACDLHPEYHSSRWAAERARQSGATLVRVQHHHAHLAALMAEHGLPGSTPILACTFDGTGWGTDGTVWGGEMLLGDCTGFTRVASLTPFPLAGGDAAVRQPLRGALGLLHRHGHDVSDNAIAPMLHHTELTSEARRLMIQQLERGIACVETSSMGRFLDACAVLCGGPAKVSYEGQAAILLEVLARQYPGTRMRAGYNIDVHEGPASSVNRDGVHAPRWLMNPAPMLQALLWDMQAEVSASRSLNRTQDAWADAIAPIAWHVHDAVARVVVDIALRVRRDHGTNHIGLTGGVFQNQLLSTLTARALETDGFEVLQHRRVPCNDGGLALGQALIAAHATQKMSPTSSTSRLTHHLAR</sequence>
<dbReference type="SUPFAM" id="SSF55821">
    <property type="entry name" value="YrdC/RibB"/>
    <property type="match status" value="1"/>
</dbReference>
<dbReference type="Gene3D" id="3.30.420.360">
    <property type="match status" value="1"/>
</dbReference>
<dbReference type="InterPro" id="IPR017968">
    <property type="entry name" value="Acylphosphatase_CS"/>
</dbReference>
<dbReference type="NCBIfam" id="TIGR00143">
    <property type="entry name" value="hypF"/>
    <property type="match status" value="1"/>
</dbReference>
<name>A0A3D4V6C8_9BACT</name>
<gene>
    <name evidence="12" type="primary">hypF</name>
    <name evidence="12" type="ORF">DGD08_01550</name>
</gene>
<evidence type="ECO:0000256" key="7">
    <source>
        <dbReference type="ARBA" id="ARBA00048220"/>
    </source>
</evidence>
<evidence type="ECO:0000256" key="9">
    <source>
        <dbReference type="SAM" id="MobiDB-lite"/>
    </source>
</evidence>
<proteinExistence type="inferred from homology"/>
<dbReference type="Pfam" id="PF07503">
    <property type="entry name" value="zf-HYPF"/>
    <property type="match status" value="2"/>
</dbReference>
<comment type="catalytic activity">
    <reaction evidence="8">
        <text>an acyl phosphate + H2O = a carboxylate + phosphate + H(+)</text>
        <dbReference type="Rhea" id="RHEA:14965"/>
        <dbReference type="ChEBI" id="CHEBI:15377"/>
        <dbReference type="ChEBI" id="CHEBI:15378"/>
        <dbReference type="ChEBI" id="CHEBI:29067"/>
        <dbReference type="ChEBI" id="CHEBI:43474"/>
        <dbReference type="ChEBI" id="CHEBI:59918"/>
        <dbReference type="EC" id="3.6.1.7"/>
    </reaction>
</comment>
<reference evidence="12 13" key="1">
    <citation type="journal article" date="2018" name="Nat. Biotechnol.">
        <title>A standardized bacterial taxonomy based on genome phylogeny substantially revises the tree of life.</title>
        <authorList>
            <person name="Parks D.H."/>
            <person name="Chuvochina M."/>
            <person name="Waite D.W."/>
            <person name="Rinke C."/>
            <person name="Skarshewski A."/>
            <person name="Chaumeil P.A."/>
            <person name="Hugenholtz P."/>
        </authorList>
    </citation>
    <scope>NUCLEOTIDE SEQUENCE [LARGE SCALE GENOMIC DNA]</scope>
    <source>
        <strain evidence="12">UBA8844</strain>
    </source>
</reference>
<evidence type="ECO:0000256" key="3">
    <source>
        <dbReference type="ARBA" id="ARBA00022598"/>
    </source>
</evidence>
<dbReference type="Pfam" id="PF17788">
    <property type="entry name" value="HypF_C"/>
    <property type="match status" value="1"/>
</dbReference>
<dbReference type="GO" id="GO:0008270">
    <property type="term" value="F:zinc ion binding"/>
    <property type="evidence" value="ECO:0007669"/>
    <property type="project" value="UniProtKB-KW"/>
</dbReference>
<feature type="domain" description="Acylphosphatase-like" evidence="10">
    <location>
        <begin position="158"/>
        <end position="244"/>
    </location>
</feature>
<dbReference type="InterPro" id="IPR041440">
    <property type="entry name" value="HypF_C"/>
</dbReference>
<feature type="region of interest" description="Disordered" evidence="9">
    <location>
        <begin position="51"/>
        <end position="74"/>
    </location>
</feature>
<dbReference type="Pfam" id="PF01300">
    <property type="entry name" value="Sua5_yciO_yrdC"/>
    <property type="match status" value="1"/>
</dbReference>
<dbReference type="PROSITE" id="PS51163">
    <property type="entry name" value="YRDC"/>
    <property type="match status" value="1"/>
</dbReference>
<evidence type="ECO:0000256" key="8">
    <source>
        <dbReference type="PROSITE-ProRule" id="PRU00520"/>
    </source>
</evidence>
<protein>
    <recommendedName>
        <fullName evidence="8">acylphosphatase</fullName>
        <ecNumber evidence="8">3.6.1.7</ecNumber>
    </recommendedName>
</protein>
<dbReference type="EMBL" id="DPIY01000001">
    <property type="protein sequence ID" value="HCT55877.1"/>
    <property type="molecule type" value="Genomic_DNA"/>
</dbReference>
<keyword evidence="5" id="KW-0863">Zinc-finger</keyword>
<dbReference type="Gene3D" id="3.90.870.50">
    <property type="match status" value="1"/>
</dbReference>
<dbReference type="InterPro" id="IPR004421">
    <property type="entry name" value="Carbamoyltransferase_HypF"/>
</dbReference>
<comment type="catalytic activity">
    <reaction evidence="7">
        <text>C-terminal L-cysteinyl-[HypE protein] + carbamoyl phosphate + ATP + H2O = C-terminal S-carboxamide-L-cysteinyl-[HypE protein] + AMP + phosphate + diphosphate + H(+)</text>
        <dbReference type="Rhea" id="RHEA:55636"/>
        <dbReference type="Rhea" id="RHEA-COMP:14247"/>
        <dbReference type="Rhea" id="RHEA-COMP:14392"/>
        <dbReference type="ChEBI" id="CHEBI:15377"/>
        <dbReference type="ChEBI" id="CHEBI:15378"/>
        <dbReference type="ChEBI" id="CHEBI:30616"/>
        <dbReference type="ChEBI" id="CHEBI:33019"/>
        <dbReference type="ChEBI" id="CHEBI:43474"/>
        <dbReference type="ChEBI" id="CHEBI:58228"/>
        <dbReference type="ChEBI" id="CHEBI:76913"/>
        <dbReference type="ChEBI" id="CHEBI:139126"/>
        <dbReference type="ChEBI" id="CHEBI:456215"/>
    </reaction>
</comment>
<dbReference type="GO" id="GO:0051604">
    <property type="term" value="P:protein maturation"/>
    <property type="evidence" value="ECO:0007669"/>
    <property type="project" value="TreeGrafter"/>
</dbReference>
<keyword evidence="4" id="KW-0479">Metal-binding</keyword>
<dbReference type="InterPro" id="IPR006070">
    <property type="entry name" value="Sua5-like_dom"/>
</dbReference>
<dbReference type="Gene3D" id="3.30.110.120">
    <property type="match status" value="1"/>
</dbReference>
<evidence type="ECO:0000259" key="10">
    <source>
        <dbReference type="PROSITE" id="PS51160"/>
    </source>
</evidence>
<evidence type="ECO:0000256" key="5">
    <source>
        <dbReference type="ARBA" id="ARBA00022771"/>
    </source>
</evidence>
<dbReference type="InterPro" id="IPR043129">
    <property type="entry name" value="ATPase_NBD"/>
</dbReference>
<dbReference type="InterPro" id="IPR055128">
    <property type="entry name" value="HypF_C_2"/>
</dbReference>
<comment type="similarity">
    <text evidence="2">Belongs to the carbamoyltransferase HypF family.</text>
</comment>
<dbReference type="PANTHER" id="PTHR42959">
    <property type="entry name" value="CARBAMOYLTRANSFERASE"/>
    <property type="match status" value="1"/>
</dbReference>
<dbReference type="SUPFAM" id="SSF53067">
    <property type="entry name" value="Actin-like ATPase domain"/>
    <property type="match status" value="1"/>
</dbReference>
<dbReference type="GO" id="GO:0016874">
    <property type="term" value="F:ligase activity"/>
    <property type="evidence" value="ECO:0007669"/>
    <property type="project" value="UniProtKB-KW"/>
</dbReference>
<dbReference type="InterPro" id="IPR001792">
    <property type="entry name" value="Acylphosphatase-like_dom"/>
</dbReference>
<keyword evidence="12" id="KW-0808">Transferase</keyword>
<keyword evidence="3" id="KW-0436">Ligase</keyword>
<dbReference type="AlphaFoldDB" id="A0A3D4V6C8"/>
<keyword evidence="8" id="KW-0378">Hydrolase</keyword>
<comment type="caution">
    <text evidence="12">The sequence shown here is derived from an EMBL/GenBank/DDBJ whole genome shotgun (WGS) entry which is preliminary data.</text>
</comment>
<dbReference type="GO" id="GO:0003725">
    <property type="term" value="F:double-stranded RNA binding"/>
    <property type="evidence" value="ECO:0007669"/>
    <property type="project" value="InterPro"/>
</dbReference>
<evidence type="ECO:0000256" key="1">
    <source>
        <dbReference type="ARBA" id="ARBA00004711"/>
    </source>
</evidence>
<comment type="pathway">
    <text evidence="1">Protein modification; [NiFe] hydrogenase maturation.</text>
</comment>
<feature type="active site" evidence="8">
    <location>
        <position position="191"/>
    </location>
</feature>
<dbReference type="SUPFAM" id="SSF54975">
    <property type="entry name" value="Acylphosphatase/BLUF domain-like"/>
    <property type="match status" value="1"/>
</dbReference>
<evidence type="ECO:0000313" key="13">
    <source>
        <dbReference type="Proteomes" id="UP000264071"/>
    </source>
</evidence>
<dbReference type="InterPro" id="IPR017945">
    <property type="entry name" value="DHBP_synth_RibB-like_a/b_dom"/>
</dbReference>